<dbReference type="AlphaFoldDB" id="A0A9Q9ICP1"/>
<dbReference type="KEGG" id="daur:Daura_43455"/>
<dbReference type="Gene3D" id="3.30.540.10">
    <property type="entry name" value="Fructose-1,6-Bisphosphatase, subunit A, domain 1"/>
    <property type="match status" value="1"/>
</dbReference>
<organism evidence="3 4">
    <name type="scientific">Dactylosporangium aurantiacum</name>
    <dbReference type="NCBI Taxonomy" id="35754"/>
    <lineage>
        <taxon>Bacteria</taxon>
        <taxon>Bacillati</taxon>
        <taxon>Actinomycetota</taxon>
        <taxon>Actinomycetes</taxon>
        <taxon>Micromonosporales</taxon>
        <taxon>Micromonosporaceae</taxon>
        <taxon>Dactylosporangium</taxon>
    </lineage>
</organism>
<protein>
    <submittedName>
        <fullName evidence="3">Inositol monophosphatase</fullName>
    </submittedName>
</protein>
<dbReference type="PANTHER" id="PTHR20854">
    <property type="entry name" value="INOSITOL MONOPHOSPHATASE"/>
    <property type="match status" value="1"/>
</dbReference>
<name>A0A9Q9ICP1_9ACTN</name>
<reference evidence="3" key="1">
    <citation type="submission" date="2021-04" db="EMBL/GenBank/DDBJ databases">
        <title>Dactylosporangium aurantiacum NRRL B-8018 full assembly.</title>
        <authorList>
            <person name="Hartkoorn R.C."/>
            <person name="Beaudoing E."/>
            <person name="Hot D."/>
        </authorList>
    </citation>
    <scope>NUCLEOTIDE SEQUENCE</scope>
    <source>
        <strain evidence="3">NRRL B-8018</strain>
    </source>
</reference>
<evidence type="ECO:0000256" key="2">
    <source>
        <dbReference type="SAM" id="MobiDB-lite"/>
    </source>
</evidence>
<proteinExistence type="predicted"/>
<feature type="binding site" evidence="1">
    <location>
        <position position="231"/>
    </location>
    <ligand>
        <name>Mg(2+)</name>
        <dbReference type="ChEBI" id="CHEBI:18420"/>
        <label>1</label>
        <note>catalytic</note>
    </ligand>
</feature>
<feature type="binding site" evidence="1">
    <location>
        <position position="101"/>
    </location>
    <ligand>
        <name>Mg(2+)</name>
        <dbReference type="ChEBI" id="CHEBI:18420"/>
        <label>1</label>
        <note>catalytic</note>
    </ligand>
</feature>
<evidence type="ECO:0000313" key="4">
    <source>
        <dbReference type="Proteomes" id="UP001058003"/>
    </source>
</evidence>
<evidence type="ECO:0000256" key="1">
    <source>
        <dbReference type="PIRSR" id="PIRSR600760-2"/>
    </source>
</evidence>
<dbReference type="OrthoDB" id="9772456at2"/>
<feature type="binding site" evidence="1">
    <location>
        <position position="84"/>
    </location>
    <ligand>
        <name>Mg(2+)</name>
        <dbReference type="ChEBI" id="CHEBI:18420"/>
        <label>1</label>
        <note>catalytic</note>
    </ligand>
</feature>
<keyword evidence="4" id="KW-1185">Reference proteome</keyword>
<dbReference type="PANTHER" id="PTHR20854:SF4">
    <property type="entry name" value="INOSITOL-1-MONOPHOSPHATASE-RELATED"/>
    <property type="match status" value="1"/>
</dbReference>
<feature type="binding site" evidence="1">
    <location>
        <position position="102"/>
    </location>
    <ligand>
        <name>Mg(2+)</name>
        <dbReference type="ChEBI" id="CHEBI:18420"/>
        <label>1</label>
        <note>catalytic</note>
    </ligand>
</feature>
<feature type="compositionally biased region" description="Basic and acidic residues" evidence="2">
    <location>
        <begin position="1"/>
        <end position="11"/>
    </location>
</feature>
<dbReference type="GO" id="GO:0046872">
    <property type="term" value="F:metal ion binding"/>
    <property type="evidence" value="ECO:0007669"/>
    <property type="project" value="UniProtKB-KW"/>
</dbReference>
<dbReference type="Pfam" id="PF00459">
    <property type="entry name" value="Inositol_P"/>
    <property type="match status" value="1"/>
</dbReference>
<feature type="binding site" evidence="1">
    <location>
        <position position="99"/>
    </location>
    <ligand>
        <name>Mg(2+)</name>
        <dbReference type="ChEBI" id="CHEBI:18420"/>
        <label>1</label>
        <note>catalytic</note>
    </ligand>
</feature>
<dbReference type="PRINTS" id="PR00377">
    <property type="entry name" value="IMPHPHTASES"/>
</dbReference>
<dbReference type="SUPFAM" id="SSF56655">
    <property type="entry name" value="Carbohydrate phosphatase"/>
    <property type="match status" value="1"/>
</dbReference>
<dbReference type="Proteomes" id="UP001058003">
    <property type="component" value="Chromosome"/>
</dbReference>
<dbReference type="InterPro" id="IPR000760">
    <property type="entry name" value="Inositol_monophosphatase-like"/>
</dbReference>
<dbReference type="GO" id="GO:0008934">
    <property type="term" value="F:inositol monophosphate 1-phosphatase activity"/>
    <property type="evidence" value="ECO:0007669"/>
    <property type="project" value="TreeGrafter"/>
</dbReference>
<dbReference type="EMBL" id="CP073767">
    <property type="protein sequence ID" value="UWZ53341.1"/>
    <property type="molecule type" value="Genomic_DNA"/>
</dbReference>
<sequence>MRVEDVPDVLRRPGPPVTDDDADLARRAALAGAEVGLRYFAALAELPKEVKADGSVVTEADRAVETAVRDVLAAARPGDAILGEEGGLTGAGGRRWIVDPIDGTAMFVAGDDRWLVLVALEDDGGIVAAAAAVPAQGELWWARRGGGAYMGRIGDDGPGRRLRVAPGGADTPDGASLGIVPDDGQVFPAEWAMLAPLTAVARKEPWPTHAALLVADGRLDLAVQTRGQVWDFAATSLIVAEAGGRYSGLDGRPGPGAGPSLFARSAPLHEATLKLLGGS</sequence>
<gene>
    <name evidence="3" type="ORF">Daura_43455</name>
</gene>
<keyword evidence="1" id="KW-0460">Magnesium</keyword>
<evidence type="ECO:0000313" key="3">
    <source>
        <dbReference type="EMBL" id="UWZ53341.1"/>
    </source>
</evidence>
<keyword evidence="1" id="KW-0479">Metal-binding</keyword>
<accession>A0A9Q9ICP1</accession>
<dbReference type="GO" id="GO:0007165">
    <property type="term" value="P:signal transduction"/>
    <property type="evidence" value="ECO:0007669"/>
    <property type="project" value="TreeGrafter"/>
</dbReference>
<dbReference type="Gene3D" id="3.40.190.80">
    <property type="match status" value="1"/>
</dbReference>
<comment type="cofactor">
    <cofactor evidence="1">
        <name>Mg(2+)</name>
        <dbReference type="ChEBI" id="CHEBI:18420"/>
    </cofactor>
</comment>
<dbReference type="GO" id="GO:0006020">
    <property type="term" value="P:inositol metabolic process"/>
    <property type="evidence" value="ECO:0007669"/>
    <property type="project" value="TreeGrafter"/>
</dbReference>
<feature type="region of interest" description="Disordered" evidence="2">
    <location>
        <begin position="1"/>
        <end position="21"/>
    </location>
</feature>